<gene>
    <name evidence="1" type="ORF">RFULGI_LOCUS19226</name>
</gene>
<comment type="caution">
    <text evidence="1">The sequence shown here is derived from an EMBL/GenBank/DDBJ whole genome shotgun (WGS) entry which is preliminary data.</text>
</comment>
<dbReference type="EMBL" id="CAJVPZ010092004">
    <property type="protein sequence ID" value="CAG8815908.1"/>
    <property type="molecule type" value="Genomic_DNA"/>
</dbReference>
<feature type="non-terminal residue" evidence="1">
    <location>
        <position position="1"/>
    </location>
</feature>
<name>A0A9N9K8G8_9GLOM</name>
<accession>A0A9N9K8G8</accession>
<evidence type="ECO:0000313" key="1">
    <source>
        <dbReference type="EMBL" id="CAG8815908.1"/>
    </source>
</evidence>
<dbReference type="Proteomes" id="UP000789396">
    <property type="component" value="Unassembled WGS sequence"/>
</dbReference>
<keyword evidence="2" id="KW-1185">Reference proteome</keyword>
<reference evidence="1" key="1">
    <citation type="submission" date="2021-06" db="EMBL/GenBank/DDBJ databases">
        <authorList>
            <person name="Kallberg Y."/>
            <person name="Tangrot J."/>
            <person name="Rosling A."/>
        </authorList>
    </citation>
    <scope>NUCLEOTIDE SEQUENCE</scope>
    <source>
        <strain evidence="1">IN212</strain>
    </source>
</reference>
<proteinExistence type="predicted"/>
<sequence>NHLSSDTLSRIGQIKNELQKAISEEHSTSLSSEETYNQEMQINDEEGEWSIEDIISQDL</sequence>
<organism evidence="1 2">
    <name type="scientific">Racocetra fulgida</name>
    <dbReference type="NCBI Taxonomy" id="60492"/>
    <lineage>
        <taxon>Eukaryota</taxon>
        <taxon>Fungi</taxon>
        <taxon>Fungi incertae sedis</taxon>
        <taxon>Mucoromycota</taxon>
        <taxon>Glomeromycotina</taxon>
        <taxon>Glomeromycetes</taxon>
        <taxon>Diversisporales</taxon>
        <taxon>Gigasporaceae</taxon>
        <taxon>Racocetra</taxon>
    </lineage>
</organism>
<feature type="non-terminal residue" evidence="1">
    <location>
        <position position="59"/>
    </location>
</feature>
<protein>
    <submittedName>
        <fullName evidence="1">13157_t:CDS:1</fullName>
    </submittedName>
</protein>
<dbReference type="AlphaFoldDB" id="A0A9N9K8G8"/>
<evidence type="ECO:0000313" key="2">
    <source>
        <dbReference type="Proteomes" id="UP000789396"/>
    </source>
</evidence>